<dbReference type="Pfam" id="PF25496">
    <property type="entry name" value="URGCP"/>
    <property type="match status" value="1"/>
</dbReference>
<feature type="domain" description="Ig-like" evidence="1">
    <location>
        <begin position="70"/>
        <end position="166"/>
    </location>
</feature>
<dbReference type="InterPro" id="IPR057365">
    <property type="entry name" value="URGCP"/>
</dbReference>
<keyword evidence="3" id="KW-1185">Reference proteome</keyword>
<dbReference type="InterPro" id="IPR007110">
    <property type="entry name" value="Ig-like_dom"/>
</dbReference>
<comment type="caution">
    <text evidence="2">The sequence shown here is derived from an EMBL/GenBank/DDBJ whole genome shotgun (WGS) entry which is preliminary data.</text>
</comment>
<evidence type="ECO:0000313" key="3">
    <source>
        <dbReference type="Proteomes" id="UP000230750"/>
    </source>
</evidence>
<gene>
    <name evidence="2" type="ORF">BSL78_25424</name>
</gene>
<dbReference type="AlphaFoldDB" id="A0A2G8JPQ4"/>
<dbReference type="Proteomes" id="UP000230750">
    <property type="component" value="Unassembled WGS sequence"/>
</dbReference>
<name>A0A2G8JPQ4_STIJA</name>
<dbReference type="OrthoDB" id="6159398at2759"/>
<evidence type="ECO:0000259" key="1">
    <source>
        <dbReference type="PROSITE" id="PS50835"/>
    </source>
</evidence>
<accession>A0A2G8JPQ4</accession>
<evidence type="ECO:0000313" key="2">
    <source>
        <dbReference type="EMBL" id="PIK37736.1"/>
    </source>
</evidence>
<dbReference type="EMBL" id="MRZV01001459">
    <property type="protein sequence ID" value="PIK37736.1"/>
    <property type="molecule type" value="Genomic_DNA"/>
</dbReference>
<reference evidence="2 3" key="1">
    <citation type="journal article" date="2017" name="PLoS Biol.">
        <title>The sea cucumber genome provides insights into morphological evolution and visceral regeneration.</title>
        <authorList>
            <person name="Zhang X."/>
            <person name="Sun L."/>
            <person name="Yuan J."/>
            <person name="Sun Y."/>
            <person name="Gao Y."/>
            <person name="Zhang L."/>
            <person name="Li S."/>
            <person name="Dai H."/>
            <person name="Hamel J.F."/>
            <person name="Liu C."/>
            <person name="Yu Y."/>
            <person name="Liu S."/>
            <person name="Lin W."/>
            <person name="Guo K."/>
            <person name="Jin S."/>
            <person name="Xu P."/>
            <person name="Storey K.B."/>
            <person name="Huan P."/>
            <person name="Zhang T."/>
            <person name="Zhou Y."/>
            <person name="Zhang J."/>
            <person name="Lin C."/>
            <person name="Li X."/>
            <person name="Xing L."/>
            <person name="Huo D."/>
            <person name="Sun M."/>
            <person name="Wang L."/>
            <person name="Mercier A."/>
            <person name="Li F."/>
            <person name="Yang H."/>
            <person name="Xiang J."/>
        </authorList>
    </citation>
    <scope>NUCLEOTIDE SEQUENCE [LARGE SCALE GENOMIC DNA]</scope>
    <source>
        <strain evidence="2">Shaxun</strain>
        <tissue evidence="2">Muscle</tissue>
    </source>
</reference>
<dbReference type="PROSITE" id="PS50835">
    <property type="entry name" value="IG_LIKE"/>
    <property type="match status" value="1"/>
</dbReference>
<organism evidence="2 3">
    <name type="scientific">Stichopus japonicus</name>
    <name type="common">Sea cucumber</name>
    <dbReference type="NCBI Taxonomy" id="307972"/>
    <lineage>
        <taxon>Eukaryota</taxon>
        <taxon>Metazoa</taxon>
        <taxon>Echinodermata</taxon>
        <taxon>Eleutherozoa</taxon>
        <taxon>Echinozoa</taxon>
        <taxon>Holothuroidea</taxon>
        <taxon>Aspidochirotacea</taxon>
        <taxon>Aspidochirotida</taxon>
        <taxon>Stichopodidae</taxon>
        <taxon>Apostichopus</taxon>
    </lineage>
</organism>
<protein>
    <recommendedName>
        <fullName evidence="1">Ig-like domain-containing protein</fullName>
    </recommendedName>
</protein>
<proteinExistence type="predicted"/>
<sequence length="524" mass="59006">MFYANENKGGKGYDSGEFDILPDGSLVINIVGVKHEIPFTVVYMKTVHTISPVQKKVQLTVIAHPSLPHPQIDRCDTTQYCFTELTADPLLICTVSGSRPAIPLSWAVRTSEGDRNLTSEVEREHSNGVFRTIAKFKYQQLSLHYHLFVCKANDNNALLTASDSFVLIEVAETEVDFLNFVLPIRANAGDVITLPCPGKNKVIFVWKKMQSVNEFVVIAHGYSEEHASLNQQYSVNNEGALNITFEDKHTCIYICHSSNGIQELVTAYSVTQLVILVILVLSAVAEIERKDSLTKEETQLTSKIERKDSLTKEETQLTSKIERKDSLTKEETHLTSETGRKDCLAEEETLLTSAKEDTPGISGNQDISFEEICKKYNLDEWKNRGSVKQINVSELLHSIQDPKDPVKVDFAKYIRRFFHRDDEIKKEISTTQVSYKDILYLLFCCCDGNLRVKIMSVLASKFYAVPIIFAKPDDNGRLTYLAYELENLTVKYGADMEKEATISSPMFTIAALQYGETSVSKSKT</sequence>